<organism evidence="1 2">
    <name type="scientific">Rangifer tarandus platyrhynchus</name>
    <name type="common">Svalbard reindeer</name>
    <dbReference type="NCBI Taxonomy" id="3082113"/>
    <lineage>
        <taxon>Eukaryota</taxon>
        <taxon>Metazoa</taxon>
        <taxon>Chordata</taxon>
        <taxon>Craniata</taxon>
        <taxon>Vertebrata</taxon>
        <taxon>Euteleostomi</taxon>
        <taxon>Mammalia</taxon>
        <taxon>Eutheria</taxon>
        <taxon>Laurasiatheria</taxon>
        <taxon>Artiodactyla</taxon>
        <taxon>Ruminantia</taxon>
        <taxon>Pecora</taxon>
        <taxon>Cervidae</taxon>
        <taxon>Odocoileinae</taxon>
        <taxon>Rangifer</taxon>
    </lineage>
</organism>
<dbReference type="EMBL" id="OX459946">
    <property type="protein sequence ID" value="CAI9153362.1"/>
    <property type="molecule type" value="Genomic_DNA"/>
</dbReference>
<keyword evidence="2" id="KW-1185">Reference proteome</keyword>
<dbReference type="Proteomes" id="UP001176941">
    <property type="component" value="Chromosome 10"/>
</dbReference>
<reference evidence="1" key="1">
    <citation type="submission" date="2023-04" db="EMBL/GenBank/DDBJ databases">
        <authorList>
            <consortium name="ELIXIR-Norway"/>
        </authorList>
    </citation>
    <scope>NUCLEOTIDE SEQUENCE [LARGE SCALE GENOMIC DNA]</scope>
</reference>
<gene>
    <name evidence="1" type="ORF">MRATA1EN1_LOCUS2324</name>
</gene>
<name>A0ABN8XVG0_RANTA</name>
<evidence type="ECO:0000313" key="1">
    <source>
        <dbReference type="EMBL" id="CAI9153362.1"/>
    </source>
</evidence>
<protein>
    <submittedName>
        <fullName evidence="1">Uncharacterized protein</fullName>
    </submittedName>
</protein>
<accession>A0ABN8XVG0</accession>
<proteinExistence type="predicted"/>
<sequence length="101" mass="11228">MAKGHWVMPITPVGNQPVTSYEEAPQACCMTGYVCGMRSLPLTHASRYSSFSDSGWHHFGTHPLVFVSLSGHRGVQTVYPLPSEFLRGAFIYMLMFTTATR</sequence>
<evidence type="ECO:0000313" key="2">
    <source>
        <dbReference type="Proteomes" id="UP001176941"/>
    </source>
</evidence>